<dbReference type="KEGG" id="nte:NEUTE1DRAFT139688"/>
<dbReference type="HOGENOM" id="CLU_1960186_0_0_1"/>
<dbReference type="Proteomes" id="UP000008065">
    <property type="component" value="Unassembled WGS sequence"/>
</dbReference>
<name>F8MTT4_NEUT8</name>
<dbReference type="GeneID" id="20826116"/>
<dbReference type="EMBL" id="GL891306">
    <property type="protein sequence ID" value="EGO55416.1"/>
    <property type="molecule type" value="Genomic_DNA"/>
</dbReference>
<dbReference type="AlphaFoldDB" id="F8MTT4"/>
<reference evidence="2" key="1">
    <citation type="journal article" date="2011" name="Genetics">
        <title>Massive changes in genome architecture accompany the transition to self-fertility in the filamentous fungus Neurospora tetrasperma.</title>
        <authorList>
            <person name="Ellison C.E."/>
            <person name="Stajich J.E."/>
            <person name="Jacobson D.J."/>
            <person name="Natvig D.O."/>
            <person name="Lapidus A."/>
            <person name="Foster B."/>
            <person name="Aerts A."/>
            <person name="Riley R."/>
            <person name="Lindquist E.A."/>
            <person name="Grigoriev I.V."/>
            <person name="Taylor J.W."/>
        </authorList>
    </citation>
    <scope>NUCLEOTIDE SEQUENCE [LARGE SCALE GENOMIC DNA]</scope>
    <source>
        <strain evidence="2">FGSC 2508 / P0657</strain>
    </source>
</reference>
<proteinExistence type="predicted"/>
<gene>
    <name evidence="1" type="ORF">NEUTE1DRAFT_139688</name>
</gene>
<sequence length="128" mass="13269">MRIWQTSPFCAEISIRLGPWVANIGGKPTALNGRRGVCDCGGVAVRVARKGGCTRTKSMSKSTDLQGAQSDVNGAKGAPGFLNLALQEFGAGDYILSRQGDGARLEFAKGLLDIATGGGDLVTAKNDL</sequence>
<protein>
    <submittedName>
        <fullName evidence="1">Uncharacterized protein</fullName>
    </submittedName>
</protein>
<dbReference type="VEuPathDB" id="FungiDB:NEUTE1DRAFT_139688"/>
<evidence type="ECO:0000313" key="2">
    <source>
        <dbReference type="Proteomes" id="UP000008065"/>
    </source>
</evidence>
<accession>F8MTT4</accession>
<evidence type="ECO:0000313" key="1">
    <source>
        <dbReference type="EMBL" id="EGO55416.1"/>
    </source>
</evidence>
<keyword evidence="2" id="KW-1185">Reference proteome</keyword>
<dbReference type="RefSeq" id="XP_009853252.1">
    <property type="nucleotide sequence ID" value="XM_009854950.1"/>
</dbReference>
<organism evidence="1 2">
    <name type="scientific">Neurospora tetrasperma (strain FGSC 2508 / ATCC MYA-4615 / P0657)</name>
    <dbReference type="NCBI Taxonomy" id="510951"/>
    <lineage>
        <taxon>Eukaryota</taxon>
        <taxon>Fungi</taxon>
        <taxon>Dikarya</taxon>
        <taxon>Ascomycota</taxon>
        <taxon>Pezizomycotina</taxon>
        <taxon>Sordariomycetes</taxon>
        <taxon>Sordariomycetidae</taxon>
        <taxon>Sordariales</taxon>
        <taxon>Sordariaceae</taxon>
        <taxon>Neurospora</taxon>
    </lineage>
</organism>